<proteinExistence type="predicted"/>
<protein>
    <recommendedName>
        <fullName evidence="2">C17orf113 probable zinc finger domain-containing protein</fullName>
    </recommendedName>
</protein>
<dbReference type="Proteomes" id="UP000683360">
    <property type="component" value="Unassembled WGS sequence"/>
</dbReference>
<evidence type="ECO:0000256" key="1">
    <source>
        <dbReference type="SAM" id="MobiDB-lite"/>
    </source>
</evidence>
<keyword evidence="4" id="KW-1185">Reference proteome</keyword>
<feature type="domain" description="C17orf113 probable zinc finger" evidence="2">
    <location>
        <begin position="48"/>
        <end position="102"/>
    </location>
</feature>
<dbReference type="Pfam" id="PF25431">
    <property type="entry name" value="zf-C17orf113"/>
    <property type="match status" value="1"/>
</dbReference>
<dbReference type="OrthoDB" id="10000786at2759"/>
<gene>
    <name evidence="3" type="ORF">MEDL_65767</name>
</gene>
<dbReference type="PANTHER" id="PTHR46880:SF5">
    <property type="entry name" value="DUF4371 DOMAIN-CONTAINING PROTEIN"/>
    <property type="match status" value="1"/>
</dbReference>
<dbReference type="InterPro" id="IPR012337">
    <property type="entry name" value="RNaseH-like_sf"/>
</dbReference>
<dbReference type="EMBL" id="CAJPWZ010003235">
    <property type="protein sequence ID" value="CAG2254266.1"/>
    <property type="molecule type" value="Genomic_DNA"/>
</dbReference>
<accession>A0A8S3VAL3</accession>
<name>A0A8S3VAL3_MYTED</name>
<organism evidence="3 4">
    <name type="scientific">Mytilus edulis</name>
    <name type="common">Blue mussel</name>
    <dbReference type="NCBI Taxonomy" id="6550"/>
    <lineage>
        <taxon>Eukaryota</taxon>
        <taxon>Metazoa</taxon>
        <taxon>Spiralia</taxon>
        <taxon>Lophotrochozoa</taxon>
        <taxon>Mollusca</taxon>
        <taxon>Bivalvia</taxon>
        <taxon>Autobranchia</taxon>
        <taxon>Pteriomorphia</taxon>
        <taxon>Mytilida</taxon>
        <taxon>Mytiloidea</taxon>
        <taxon>Mytilidae</taxon>
        <taxon>Mytilinae</taxon>
        <taxon>Mytilus</taxon>
    </lineage>
</organism>
<dbReference type="AlphaFoldDB" id="A0A8S3VAL3"/>
<evidence type="ECO:0000313" key="4">
    <source>
        <dbReference type="Proteomes" id="UP000683360"/>
    </source>
</evidence>
<evidence type="ECO:0000259" key="2">
    <source>
        <dbReference type="Pfam" id="PF25431"/>
    </source>
</evidence>
<dbReference type="InterPro" id="IPR057456">
    <property type="entry name" value="Znf_C17orf113"/>
</dbReference>
<dbReference type="SUPFAM" id="SSF53098">
    <property type="entry name" value="Ribonuclease H-like"/>
    <property type="match status" value="1"/>
</dbReference>
<reference evidence="3" key="1">
    <citation type="submission" date="2021-03" db="EMBL/GenBank/DDBJ databases">
        <authorList>
            <person name="Bekaert M."/>
        </authorList>
    </citation>
    <scope>NUCLEOTIDE SEQUENCE</scope>
</reference>
<dbReference type="PANTHER" id="PTHR46880">
    <property type="entry name" value="RAS-ASSOCIATING DOMAIN-CONTAINING PROTEIN"/>
    <property type="match status" value="1"/>
</dbReference>
<feature type="compositionally biased region" description="Polar residues" evidence="1">
    <location>
        <begin position="1"/>
        <end position="11"/>
    </location>
</feature>
<comment type="caution">
    <text evidence="3">The sequence shown here is derived from an EMBL/GenBank/DDBJ whole genome shotgun (WGS) entry which is preliminary data.</text>
</comment>
<sequence length="650" mass="73481">MITNFFTSSHDPGSKVPAKVHNSSKKSRSDRLQNSKFKPQWSKIFPCIYFDADADAMYCKDCKTAKMINSFTIGCQTMLKDNIQKHIKSADHKKAIQTKIMRTDWDQGIATANKTHEKEVTAAMSNIYWMAKHNLSTSLYNGVNDLLDFHDVESVSAIQKAKNAKYTSSDSVLDMQIALAKVVDEEIIEDMKASIYYSVMLDESTDRTADVIFTAVKTLFDMYDLDFSKCISISTDGASVMTGIRSGVTTKFSEQNPFIIKTHCIAHRLALASSQAANSINYLKKYQGTLNEVYKYYHHSCKHMSELKAMATIFDKAEKRFQEVFSTRWLSFEGSVSSLLHNFDILIGCLLVDEEGGNIVAGGLVRFISTYEFLAVSHFMGDVMGIVCRVSRVFQREDLTFSVIKDVIDPACAAILGMKSTAGPKLESFLSEVPSEVQESGNFLFGGNLIKDSPSQRSNFESLRVKFIDQLVLNLQSRFPSQQIFQSLSIFDPQFVPSAGSQELLSYGKEQVDFLCKHFGQDKGGHKALISEVHFREEWFMFKQVLPGYKGVRMDSALSSLLCKDSFAVDYPNVANFLSICLVSALSSVDCERGFSRYNLIKTYLRNRLMVSSVNTLLKICLHPSDLRSFRFRRAFELWCKAKDRRILFY</sequence>
<feature type="region of interest" description="Disordered" evidence="1">
    <location>
        <begin position="1"/>
        <end position="34"/>
    </location>
</feature>
<evidence type="ECO:0000313" key="3">
    <source>
        <dbReference type="EMBL" id="CAG2254266.1"/>
    </source>
</evidence>